<reference evidence="1" key="1">
    <citation type="submission" date="2022-12" db="EMBL/GenBank/DDBJ databases">
        <authorList>
            <person name="Petersen C."/>
        </authorList>
    </citation>
    <scope>NUCLEOTIDE SEQUENCE</scope>
    <source>
        <strain evidence="1">IBT 17660</strain>
    </source>
</reference>
<protein>
    <submittedName>
        <fullName evidence="1">Uncharacterized protein</fullName>
    </submittedName>
</protein>
<accession>A0A9X0BV92</accession>
<proteinExistence type="predicted"/>
<sequence>MGNRSTIGHKGQLDVGEHPSILVTGIEKIQFAPTAPTVAVIAFLRNLHRRGRSSSEFNRLANKTCIWFCYALDTTIPQILATIAALHRVFLLYVLRIKVAVRGVVR</sequence>
<evidence type="ECO:0000313" key="1">
    <source>
        <dbReference type="EMBL" id="KAJ5485984.1"/>
    </source>
</evidence>
<reference evidence="1" key="2">
    <citation type="journal article" date="2023" name="IMA Fungus">
        <title>Comparative genomic study of the Penicillium genus elucidates a diverse pangenome and 15 lateral gene transfer events.</title>
        <authorList>
            <person name="Petersen C."/>
            <person name="Sorensen T."/>
            <person name="Nielsen M.R."/>
            <person name="Sondergaard T.E."/>
            <person name="Sorensen J.L."/>
            <person name="Fitzpatrick D.A."/>
            <person name="Frisvad J.C."/>
            <person name="Nielsen K.L."/>
        </authorList>
    </citation>
    <scope>NUCLEOTIDE SEQUENCE</scope>
    <source>
        <strain evidence="1">IBT 17660</strain>
    </source>
</reference>
<gene>
    <name evidence="1" type="ORF">N7530_000284</name>
</gene>
<dbReference type="AlphaFoldDB" id="A0A9X0BV92"/>
<keyword evidence="2" id="KW-1185">Reference proteome</keyword>
<dbReference type="Proteomes" id="UP001147760">
    <property type="component" value="Unassembled WGS sequence"/>
</dbReference>
<organism evidence="1 2">
    <name type="scientific">Penicillium desertorum</name>
    <dbReference type="NCBI Taxonomy" id="1303715"/>
    <lineage>
        <taxon>Eukaryota</taxon>
        <taxon>Fungi</taxon>
        <taxon>Dikarya</taxon>
        <taxon>Ascomycota</taxon>
        <taxon>Pezizomycotina</taxon>
        <taxon>Eurotiomycetes</taxon>
        <taxon>Eurotiomycetidae</taxon>
        <taxon>Eurotiales</taxon>
        <taxon>Aspergillaceae</taxon>
        <taxon>Penicillium</taxon>
    </lineage>
</organism>
<dbReference type="EMBL" id="JAPWDO010000001">
    <property type="protein sequence ID" value="KAJ5485984.1"/>
    <property type="molecule type" value="Genomic_DNA"/>
</dbReference>
<name>A0A9X0BV92_9EURO</name>
<comment type="caution">
    <text evidence="1">The sequence shown here is derived from an EMBL/GenBank/DDBJ whole genome shotgun (WGS) entry which is preliminary data.</text>
</comment>
<evidence type="ECO:0000313" key="2">
    <source>
        <dbReference type="Proteomes" id="UP001147760"/>
    </source>
</evidence>